<organism evidence="7 8">
    <name type="scientific">Levilactobacillus brevis KB290</name>
    <dbReference type="NCBI Taxonomy" id="1001583"/>
    <lineage>
        <taxon>Bacteria</taxon>
        <taxon>Bacillati</taxon>
        <taxon>Bacillota</taxon>
        <taxon>Bacilli</taxon>
        <taxon>Lactobacillales</taxon>
        <taxon>Lactobacillaceae</taxon>
        <taxon>Levilactobacillus</taxon>
    </lineage>
</organism>
<dbReference type="InterPro" id="IPR008181">
    <property type="entry name" value="dUTPase"/>
</dbReference>
<dbReference type="Proteomes" id="UP000012042">
    <property type="component" value="Chromosome"/>
</dbReference>
<reference evidence="7 8" key="1">
    <citation type="journal article" date="2013" name="PLoS ONE">
        <title>Genomic Analysis by Deep Sequencing of the Probiotic Lactobacillus brevis KB290 Harboring Nine Plasmids Reveals Genomic Stability.</title>
        <authorList>
            <person name="Fukao M."/>
            <person name="Oshima K."/>
            <person name="Morita H."/>
            <person name="Toh H."/>
            <person name="Suda W."/>
            <person name="Kim S.W."/>
            <person name="Suzuki S."/>
            <person name="Yakabe T."/>
            <person name="Hattori M."/>
            <person name="Yajima N."/>
        </authorList>
    </citation>
    <scope>NUCLEOTIDE SEQUENCE [LARGE SCALE GENOMIC DNA]</scope>
    <source>
        <strain evidence="7 8">KB290</strain>
    </source>
</reference>
<dbReference type="InterPro" id="IPR029054">
    <property type="entry name" value="dUTPase-like"/>
</dbReference>
<protein>
    <recommendedName>
        <fullName evidence="2">dUTP diphosphatase</fullName>
        <ecNumber evidence="2">3.6.1.23</ecNumber>
    </recommendedName>
</protein>
<evidence type="ECO:0000313" key="8">
    <source>
        <dbReference type="Proteomes" id="UP000012042"/>
    </source>
</evidence>
<proteinExistence type="inferred from homology"/>
<dbReference type="GO" id="GO:0006226">
    <property type="term" value="P:dUMP biosynthetic process"/>
    <property type="evidence" value="ECO:0007669"/>
    <property type="project" value="InterPro"/>
</dbReference>
<dbReference type="PANTHER" id="PTHR11241:SF0">
    <property type="entry name" value="DEOXYURIDINE 5'-TRIPHOSPHATE NUCLEOTIDOHYDROLASE"/>
    <property type="match status" value="1"/>
</dbReference>
<dbReference type="AlphaFoldDB" id="M5ABN2"/>
<gene>
    <name evidence="7" type="ORF">LVISKB_0588</name>
</gene>
<dbReference type="KEGG" id="lbk:LVISKB_0588"/>
<evidence type="ECO:0000256" key="4">
    <source>
        <dbReference type="ARBA" id="ARBA00023080"/>
    </source>
</evidence>
<dbReference type="GO" id="GO:0000287">
    <property type="term" value="F:magnesium ion binding"/>
    <property type="evidence" value="ECO:0007669"/>
    <property type="project" value="InterPro"/>
</dbReference>
<comment type="similarity">
    <text evidence="1">Belongs to the dUTPase family.</text>
</comment>
<dbReference type="EMBL" id="AP012167">
    <property type="protein sequence ID" value="BAN06223.1"/>
    <property type="molecule type" value="Genomic_DNA"/>
</dbReference>
<sequence length="183" mass="20728">MLLTMQRGFEIVSKYADQGLTLPYRTTKQSAGYDFECATDFTLPSIWRHDVLHAFKQLRHREALTTDELTAGQHDLKPYLVPTGIKAYMQPGEVLILANRSSNPLKHQLVLPNGVGVIDADYYNNEKNEGEIFVQLLNFGLRDVVIKKGQRIAQGIFMPYLRVDDEQAPQQERIGGFGSSDRT</sequence>
<dbReference type="SUPFAM" id="SSF51283">
    <property type="entry name" value="dUTPase-like"/>
    <property type="match status" value="1"/>
</dbReference>
<evidence type="ECO:0000256" key="2">
    <source>
        <dbReference type="ARBA" id="ARBA00012379"/>
    </source>
</evidence>
<dbReference type="EC" id="3.6.1.23" evidence="2"/>
<feature type="domain" description="dUTPase-like" evidence="6">
    <location>
        <begin position="78"/>
        <end position="180"/>
    </location>
</feature>
<comment type="catalytic activity">
    <reaction evidence="5">
        <text>dUTP + H2O = dUMP + diphosphate + H(+)</text>
        <dbReference type="Rhea" id="RHEA:10248"/>
        <dbReference type="ChEBI" id="CHEBI:15377"/>
        <dbReference type="ChEBI" id="CHEBI:15378"/>
        <dbReference type="ChEBI" id="CHEBI:33019"/>
        <dbReference type="ChEBI" id="CHEBI:61555"/>
        <dbReference type="ChEBI" id="CHEBI:246422"/>
        <dbReference type="EC" id="3.6.1.23"/>
    </reaction>
</comment>
<evidence type="ECO:0000259" key="6">
    <source>
        <dbReference type="Pfam" id="PF00692"/>
    </source>
</evidence>
<dbReference type="Gene3D" id="2.70.40.10">
    <property type="match status" value="1"/>
</dbReference>
<dbReference type="CDD" id="cd07557">
    <property type="entry name" value="trimeric_dUTPase"/>
    <property type="match status" value="1"/>
</dbReference>
<evidence type="ECO:0000256" key="1">
    <source>
        <dbReference type="ARBA" id="ARBA00006581"/>
    </source>
</evidence>
<dbReference type="InterPro" id="IPR033704">
    <property type="entry name" value="dUTPase_trimeric"/>
</dbReference>
<evidence type="ECO:0000256" key="5">
    <source>
        <dbReference type="ARBA" id="ARBA00047686"/>
    </source>
</evidence>
<dbReference type="PATRIC" id="fig|1001583.3.peg.579"/>
<dbReference type="HOGENOM" id="CLU_068508_0_0_9"/>
<keyword evidence="3 7" id="KW-0378">Hydrolase</keyword>
<keyword evidence="4" id="KW-0546">Nucleotide metabolism</keyword>
<dbReference type="Pfam" id="PF00692">
    <property type="entry name" value="dUTPase"/>
    <property type="match status" value="1"/>
</dbReference>
<dbReference type="GO" id="GO:0004170">
    <property type="term" value="F:dUTP diphosphatase activity"/>
    <property type="evidence" value="ECO:0007669"/>
    <property type="project" value="UniProtKB-EC"/>
</dbReference>
<name>M5ABN2_LEVBR</name>
<dbReference type="PANTHER" id="PTHR11241">
    <property type="entry name" value="DEOXYURIDINE 5'-TRIPHOSPHATE NUCLEOTIDOHYDROLASE"/>
    <property type="match status" value="1"/>
</dbReference>
<evidence type="ECO:0000313" key="7">
    <source>
        <dbReference type="EMBL" id="BAN06223.1"/>
    </source>
</evidence>
<evidence type="ECO:0000256" key="3">
    <source>
        <dbReference type="ARBA" id="ARBA00022801"/>
    </source>
</evidence>
<dbReference type="InterPro" id="IPR036157">
    <property type="entry name" value="dUTPase-like_sf"/>
</dbReference>
<dbReference type="GO" id="GO:0046081">
    <property type="term" value="P:dUTP catabolic process"/>
    <property type="evidence" value="ECO:0007669"/>
    <property type="project" value="InterPro"/>
</dbReference>
<accession>M5ABN2</accession>